<comment type="caution">
    <text evidence="2">The sequence shown here is derived from an EMBL/GenBank/DDBJ whole genome shotgun (WGS) entry which is preliminary data.</text>
</comment>
<dbReference type="RefSeq" id="WP_185045197.1">
    <property type="nucleotide sequence ID" value="NZ_BAABFG010000005.1"/>
</dbReference>
<evidence type="ECO:0000313" key="3">
    <source>
        <dbReference type="Proteomes" id="UP000546162"/>
    </source>
</evidence>
<dbReference type="EMBL" id="JACHNB010000001">
    <property type="protein sequence ID" value="MBB4744974.1"/>
    <property type="molecule type" value="Genomic_DNA"/>
</dbReference>
<keyword evidence="3" id="KW-1185">Reference proteome</keyword>
<accession>A0A7W7H6W8</accession>
<dbReference type="Proteomes" id="UP000546162">
    <property type="component" value="Unassembled WGS sequence"/>
</dbReference>
<reference evidence="2 3" key="1">
    <citation type="submission" date="2020-08" db="EMBL/GenBank/DDBJ databases">
        <title>Sequencing the genomes of 1000 actinobacteria strains.</title>
        <authorList>
            <person name="Klenk H.-P."/>
        </authorList>
    </citation>
    <scope>NUCLEOTIDE SEQUENCE [LARGE SCALE GENOMIC DNA]</scope>
    <source>
        <strain evidence="2 3">DSM 45809</strain>
    </source>
</reference>
<name>A0A7W7H6W8_9ACTN</name>
<gene>
    <name evidence="2" type="ORF">BJY16_008433</name>
</gene>
<dbReference type="AlphaFoldDB" id="A0A7W7H6W8"/>
<evidence type="ECO:0000313" key="2">
    <source>
        <dbReference type="EMBL" id="MBB4744974.1"/>
    </source>
</evidence>
<evidence type="ECO:0000256" key="1">
    <source>
        <dbReference type="SAM" id="MobiDB-lite"/>
    </source>
</evidence>
<protein>
    <submittedName>
        <fullName evidence="2">Uncharacterized protein</fullName>
    </submittedName>
</protein>
<proteinExistence type="predicted"/>
<feature type="region of interest" description="Disordered" evidence="1">
    <location>
        <begin position="89"/>
        <end position="128"/>
    </location>
</feature>
<sequence length="141" mass="15185">MELHWWSIEVFDGPRLSAARWQDSHGNALVEAAVTHGAYDWVWHRHSWGVLFEIAFRTDERFAEFRALPAVRAALDAVPDPVNGLLVYPGRGGSSGRVQPRRPLPKAGAGAAPIPVEPARTDVHLGPTLPPVTTAGVAAAA</sequence>
<organism evidence="2 3">
    <name type="scientific">Actinoplanes octamycinicus</name>
    <dbReference type="NCBI Taxonomy" id="135948"/>
    <lineage>
        <taxon>Bacteria</taxon>
        <taxon>Bacillati</taxon>
        <taxon>Actinomycetota</taxon>
        <taxon>Actinomycetes</taxon>
        <taxon>Micromonosporales</taxon>
        <taxon>Micromonosporaceae</taxon>
        <taxon>Actinoplanes</taxon>
    </lineage>
</organism>